<dbReference type="Pfam" id="PF00583">
    <property type="entry name" value="Acetyltransf_1"/>
    <property type="match status" value="1"/>
</dbReference>
<comment type="caution">
    <text evidence="4">The sequence shown here is derived from an EMBL/GenBank/DDBJ whole genome shotgun (WGS) entry which is preliminary data.</text>
</comment>
<dbReference type="PANTHER" id="PTHR42919:SF8">
    <property type="entry name" value="N-ALPHA-ACETYLTRANSFERASE 50"/>
    <property type="match status" value="1"/>
</dbReference>
<evidence type="ECO:0000256" key="1">
    <source>
        <dbReference type="ARBA" id="ARBA00022679"/>
    </source>
</evidence>
<keyword evidence="1" id="KW-0808">Transferase</keyword>
<evidence type="ECO:0000256" key="2">
    <source>
        <dbReference type="ARBA" id="ARBA00023315"/>
    </source>
</evidence>
<dbReference type="PROSITE" id="PS51186">
    <property type="entry name" value="GNAT"/>
    <property type="match status" value="1"/>
</dbReference>
<evidence type="ECO:0000259" key="3">
    <source>
        <dbReference type="PROSITE" id="PS51186"/>
    </source>
</evidence>
<dbReference type="SUPFAM" id="SSF55729">
    <property type="entry name" value="Acyl-CoA N-acyltransferases (Nat)"/>
    <property type="match status" value="1"/>
</dbReference>
<dbReference type="RefSeq" id="WP_344788465.1">
    <property type="nucleotide sequence ID" value="NZ_BAABCA010000005.1"/>
</dbReference>
<dbReference type="InterPro" id="IPR016181">
    <property type="entry name" value="Acyl_CoA_acyltransferase"/>
</dbReference>
<gene>
    <name evidence="4" type="ORF">GCM10022291_23650</name>
</gene>
<accession>A0ABP8CBU1</accession>
<reference evidence="5" key="1">
    <citation type="journal article" date="2019" name="Int. J. Syst. Evol. Microbiol.">
        <title>The Global Catalogue of Microorganisms (GCM) 10K type strain sequencing project: providing services to taxonomists for standard genome sequencing and annotation.</title>
        <authorList>
            <consortium name="The Broad Institute Genomics Platform"/>
            <consortium name="The Broad Institute Genome Sequencing Center for Infectious Disease"/>
            <person name="Wu L."/>
            <person name="Ma J."/>
        </authorList>
    </citation>
    <scope>NUCLEOTIDE SEQUENCE [LARGE SCALE GENOMIC DNA]</scope>
    <source>
        <strain evidence="5">JCM 17630</strain>
    </source>
</reference>
<evidence type="ECO:0000313" key="4">
    <source>
        <dbReference type="EMBL" id="GAA4237271.1"/>
    </source>
</evidence>
<keyword evidence="2" id="KW-0012">Acyltransferase</keyword>
<dbReference type="PANTHER" id="PTHR42919">
    <property type="entry name" value="N-ALPHA-ACETYLTRANSFERASE"/>
    <property type="match status" value="1"/>
</dbReference>
<keyword evidence="5" id="KW-1185">Reference proteome</keyword>
<proteinExistence type="predicted"/>
<name>A0ABP8CBU1_9FLAO</name>
<dbReference type="Proteomes" id="UP001501496">
    <property type="component" value="Unassembled WGS sequence"/>
</dbReference>
<evidence type="ECO:0000313" key="5">
    <source>
        <dbReference type="Proteomes" id="UP001501496"/>
    </source>
</evidence>
<feature type="domain" description="N-acetyltransferase" evidence="3">
    <location>
        <begin position="21"/>
        <end position="164"/>
    </location>
</feature>
<sequence>MIKLNKATNQNHFIIIETLANTIWREHYPSIITIAQIDYMLEKFNSINAIEAQVSEGVNFYYMTFNETPVGYMAIKKETDFLFLSKLYVLKNYRGKGVGTVTTQFIMDEAAKGKLKSIQLKVNKYNLNSIAAYQKMGYKKVKSMVTDIGEGFIMDDYLLEKKISPQ</sequence>
<protein>
    <recommendedName>
        <fullName evidence="3">N-acetyltransferase domain-containing protein</fullName>
    </recommendedName>
</protein>
<dbReference type="EMBL" id="BAABCA010000005">
    <property type="protein sequence ID" value="GAA4237271.1"/>
    <property type="molecule type" value="Genomic_DNA"/>
</dbReference>
<dbReference type="Gene3D" id="3.40.630.30">
    <property type="match status" value="1"/>
</dbReference>
<dbReference type="CDD" id="cd04301">
    <property type="entry name" value="NAT_SF"/>
    <property type="match status" value="1"/>
</dbReference>
<organism evidence="4 5">
    <name type="scientific">Postechiella marina</name>
    <dbReference type="NCBI Taxonomy" id="943941"/>
    <lineage>
        <taxon>Bacteria</taxon>
        <taxon>Pseudomonadati</taxon>
        <taxon>Bacteroidota</taxon>
        <taxon>Flavobacteriia</taxon>
        <taxon>Flavobacteriales</taxon>
        <taxon>Flavobacteriaceae</taxon>
        <taxon>Postechiella</taxon>
    </lineage>
</organism>
<dbReference type="InterPro" id="IPR051556">
    <property type="entry name" value="N-term/lysine_N-AcTrnsfr"/>
</dbReference>
<dbReference type="InterPro" id="IPR000182">
    <property type="entry name" value="GNAT_dom"/>
</dbReference>